<keyword evidence="1" id="KW-0812">Transmembrane</keyword>
<evidence type="ECO:0000256" key="1">
    <source>
        <dbReference type="SAM" id="Phobius"/>
    </source>
</evidence>
<feature type="transmembrane region" description="Helical" evidence="1">
    <location>
        <begin position="261"/>
        <end position="279"/>
    </location>
</feature>
<feature type="transmembrane region" description="Helical" evidence="1">
    <location>
        <begin position="185"/>
        <end position="204"/>
    </location>
</feature>
<dbReference type="EMBL" id="VIFM01000031">
    <property type="protein sequence ID" value="TQF15994.1"/>
    <property type="molecule type" value="Genomic_DNA"/>
</dbReference>
<name>A0A540X5J0_9BACT</name>
<accession>A0A540X5J0</accession>
<comment type="caution">
    <text evidence="2">The sequence shown here is derived from an EMBL/GenBank/DDBJ whole genome shotgun (WGS) entry which is preliminary data.</text>
</comment>
<evidence type="ECO:0000313" key="2">
    <source>
        <dbReference type="EMBL" id="TQF15994.1"/>
    </source>
</evidence>
<keyword evidence="3" id="KW-1185">Reference proteome</keyword>
<gene>
    <name evidence="2" type="ORF">FJV41_10505</name>
</gene>
<keyword evidence="1" id="KW-1133">Transmembrane helix</keyword>
<keyword evidence="1" id="KW-0472">Membrane</keyword>
<feature type="transmembrane region" description="Helical" evidence="1">
    <location>
        <begin position="127"/>
        <end position="145"/>
    </location>
</feature>
<dbReference type="RefSeq" id="WP_141642304.1">
    <property type="nucleotide sequence ID" value="NZ_VIFM01000031.1"/>
</dbReference>
<proteinExistence type="predicted"/>
<organism evidence="2 3">
    <name type="scientific">Myxococcus llanfairpwllgwyngyllgogerychwyrndrobwllllantysiliogogogochensis</name>
    <dbReference type="NCBI Taxonomy" id="2590453"/>
    <lineage>
        <taxon>Bacteria</taxon>
        <taxon>Pseudomonadati</taxon>
        <taxon>Myxococcota</taxon>
        <taxon>Myxococcia</taxon>
        <taxon>Myxococcales</taxon>
        <taxon>Cystobacterineae</taxon>
        <taxon>Myxococcaceae</taxon>
        <taxon>Myxococcus</taxon>
    </lineage>
</organism>
<dbReference type="AlphaFoldDB" id="A0A540X5J0"/>
<feature type="transmembrane region" description="Helical" evidence="1">
    <location>
        <begin position="349"/>
        <end position="367"/>
    </location>
</feature>
<protein>
    <submittedName>
        <fullName evidence="2">Uncharacterized protein</fullName>
    </submittedName>
</protein>
<evidence type="ECO:0000313" key="3">
    <source>
        <dbReference type="Proteomes" id="UP000315369"/>
    </source>
</evidence>
<dbReference type="OrthoDB" id="5493434at2"/>
<feature type="transmembrane region" description="Helical" evidence="1">
    <location>
        <begin position="35"/>
        <end position="56"/>
    </location>
</feature>
<dbReference type="Proteomes" id="UP000315369">
    <property type="component" value="Unassembled WGS sequence"/>
</dbReference>
<sequence length="383" mass="42306">MADSHTLPDFSLVRGGLFFELERGLRIIRPPGFSAVRAALVITLVSWAPLVLLSLLEGLGSTRLLFSELQVHAELLLSLPVFAAVDPYIDGRVGVAARQFLRANLVEEKDRASYDAMARSLTHWRDAPAVELVLLGIVIALALVSTPDPAREWFFVSDPAPRPSLAGGWYQCVSQPLVRFLAFRWAWRAVVWGVFLLRVSRLRLRLVPTHPDLSGGLGFLAICQASFAPVVFAVAVAVAAYSYRTNAAAITEAPLDYVMPQVLFAVLAIICVFAPLGFFSHQLVRAKRQGDPWFSAVAAHHSREFEDRWFRRKPDEDPLGAPDFSSLADLGSSFMVARRMKLLPWDQRSLLAVATAAVAPLAILLVLDRQFLTVVNQLRQSVT</sequence>
<reference evidence="2 3" key="1">
    <citation type="submission" date="2019-06" db="EMBL/GenBank/DDBJ databases">
        <authorList>
            <person name="Livingstone P."/>
            <person name="Whitworth D."/>
        </authorList>
    </citation>
    <scope>NUCLEOTIDE SEQUENCE [LARGE SCALE GENOMIC DNA]</scope>
    <source>
        <strain evidence="2 3">AM401</strain>
    </source>
</reference>
<feature type="transmembrane region" description="Helical" evidence="1">
    <location>
        <begin position="216"/>
        <end position="241"/>
    </location>
</feature>